<dbReference type="PRINTS" id="PR00404">
    <property type="entry name" value="MADSDOMAIN"/>
</dbReference>
<evidence type="ECO:0000256" key="1">
    <source>
        <dbReference type="ARBA" id="ARBA00004123"/>
    </source>
</evidence>
<dbReference type="EMBL" id="BKCP01006294">
    <property type="protein sequence ID" value="GER42123.1"/>
    <property type="molecule type" value="Genomic_DNA"/>
</dbReference>
<dbReference type="GO" id="GO:0045944">
    <property type="term" value="P:positive regulation of transcription by RNA polymerase II"/>
    <property type="evidence" value="ECO:0007669"/>
    <property type="project" value="InterPro"/>
</dbReference>
<dbReference type="InterPro" id="IPR033896">
    <property type="entry name" value="MEF2-like_N"/>
</dbReference>
<dbReference type="Pfam" id="PF00319">
    <property type="entry name" value="SRF-TF"/>
    <property type="match status" value="1"/>
</dbReference>
<evidence type="ECO:0000259" key="7">
    <source>
        <dbReference type="PROSITE" id="PS50066"/>
    </source>
</evidence>
<proteinExistence type="predicted"/>
<dbReference type="PROSITE" id="PS50066">
    <property type="entry name" value="MADS_BOX_2"/>
    <property type="match status" value="1"/>
</dbReference>
<feature type="region of interest" description="Disordered" evidence="6">
    <location>
        <begin position="340"/>
        <end position="364"/>
    </location>
</feature>
<evidence type="ECO:0000313" key="8">
    <source>
        <dbReference type="EMBL" id="GER42123.1"/>
    </source>
</evidence>
<keyword evidence="2" id="KW-0805">Transcription regulation</keyword>
<dbReference type="PANTHER" id="PTHR11945:SF776">
    <property type="entry name" value="AGAMOUS-LIKE 50-RELATED"/>
    <property type="match status" value="1"/>
</dbReference>
<feature type="compositionally biased region" description="Low complexity" evidence="6">
    <location>
        <begin position="1"/>
        <end position="14"/>
    </location>
</feature>
<dbReference type="OrthoDB" id="913454at2759"/>
<dbReference type="InterPro" id="IPR002100">
    <property type="entry name" value="TF_MADSbox"/>
</dbReference>
<protein>
    <submittedName>
        <fullName evidence="8">MADS-box transcription factor</fullName>
    </submittedName>
</protein>
<evidence type="ECO:0000256" key="2">
    <source>
        <dbReference type="ARBA" id="ARBA00023015"/>
    </source>
</evidence>
<dbReference type="AlphaFoldDB" id="A0A5A7QA41"/>
<keyword evidence="9" id="KW-1185">Reference proteome</keyword>
<feature type="non-terminal residue" evidence="8">
    <location>
        <position position="427"/>
    </location>
</feature>
<name>A0A5A7QA41_STRAF</name>
<feature type="domain" description="MADS-box" evidence="7">
    <location>
        <begin position="20"/>
        <end position="80"/>
    </location>
</feature>
<gene>
    <name evidence="8" type="ORF">STAS_18896</name>
</gene>
<evidence type="ECO:0000256" key="3">
    <source>
        <dbReference type="ARBA" id="ARBA00023125"/>
    </source>
</evidence>
<feature type="region of interest" description="Disordered" evidence="6">
    <location>
        <begin position="128"/>
        <end position="149"/>
    </location>
</feature>
<dbReference type="SUPFAM" id="SSF55455">
    <property type="entry name" value="SRF-like"/>
    <property type="match status" value="1"/>
</dbReference>
<dbReference type="GO" id="GO:0046983">
    <property type="term" value="F:protein dimerization activity"/>
    <property type="evidence" value="ECO:0007669"/>
    <property type="project" value="InterPro"/>
</dbReference>
<feature type="region of interest" description="Disordered" evidence="6">
    <location>
        <begin position="1"/>
        <end position="23"/>
    </location>
</feature>
<accession>A0A5A7QA41</accession>
<dbReference type="GO" id="GO:0000978">
    <property type="term" value="F:RNA polymerase II cis-regulatory region sequence-specific DNA binding"/>
    <property type="evidence" value="ECO:0007669"/>
    <property type="project" value="TreeGrafter"/>
</dbReference>
<feature type="compositionally biased region" description="Polar residues" evidence="6">
    <location>
        <begin position="342"/>
        <end position="357"/>
    </location>
</feature>
<feature type="compositionally biased region" description="Basic and acidic residues" evidence="6">
    <location>
        <begin position="128"/>
        <end position="138"/>
    </location>
</feature>
<reference evidence="9" key="1">
    <citation type="journal article" date="2019" name="Curr. Biol.">
        <title>Genome Sequence of Striga asiatica Provides Insight into the Evolution of Plant Parasitism.</title>
        <authorList>
            <person name="Yoshida S."/>
            <person name="Kim S."/>
            <person name="Wafula E.K."/>
            <person name="Tanskanen J."/>
            <person name="Kim Y.M."/>
            <person name="Honaas L."/>
            <person name="Yang Z."/>
            <person name="Spallek T."/>
            <person name="Conn C.E."/>
            <person name="Ichihashi Y."/>
            <person name="Cheong K."/>
            <person name="Cui S."/>
            <person name="Der J.P."/>
            <person name="Gundlach H."/>
            <person name="Jiao Y."/>
            <person name="Hori C."/>
            <person name="Ishida J.K."/>
            <person name="Kasahara H."/>
            <person name="Kiba T."/>
            <person name="Kim M.S."/>
            <person name="Koo N."/>
            <person name="Laohavisit A."/>
            <person name="Lee Y.H."/>
            <person name="Lumba S."/>
            <person name="McCourt P."/>
            <person name="Mortimer J.C."/>
            <person name="Mutuku J.M."/>
            <person name="Nomura T."/>
            <person name="Sasaki-Sekimoto Y."/>
            <person name="Seto Y."/>
            <person name="Wang Y."/>
            <person name="Wakatake T."/>
            <person name="Sakakibara H."/>
            <person name="Demura T."/>
            <person name="Yamaguchi S."/>
            <person name="Yoneyama K."/>
            <person name="Manabe R.I."/>
            <person name="Nelson D.C."/>
            <person name="Schulman A.H."/>
            <person name="Timko M.P."/>
            <person name="dePamphilis C.W."/>
            <person name="Choi D."/>
            <person name="Shirasu K."/>
        </authorList>
    </citation>
    <scope>NUCLEOTIDE SEQUENCE [LARGE SCALE GENOMIC DNA]</scope>
    <source>
        <strain evidence="9">cv. UVA1</strain>
    </source>
</reference>
<evidence type="ECO:0000313" key="9">
    <source>
        <dbReference type="Proteomes" id="UP000325081"/>
    </source>
</evidence>
<evidence type="ECO:0000256" key="4">
    <source>
        <dbReference type="ARBA" id="ARBA00023163"/>
    </source>
</evidence>
<dbReference type="GO" id="GO:0000981">
    <property type="term" value="F:DNA-binding transcription factor activity, RNA polymerase II-specific"/>
    <property type="evidence" value="ECO:0007669"/>
    <property type="project" value="TreeGrafter"/>
</dbReference>
<keyword evidence="5" id="KW-0539">Nucleus</keyword>
<dbReference type="SMART" id="SM00432">
    <property type="entry name" value="MADS"/>
    <property type="match status" value="1"/>
</dbReference>
<feature type="region of interest" description="Disordered" evidence="6">
    <location>
        <begin position="304"/>
        <end position="323"/>
    </location>
</feature>
<keyword evidence="3" id="KW-0238">DNA-binding</keyword>
<organism evidence="8 9">
    <name type="scientific">Striga asiatica</name>
    <name type="common">Asiatic witchweed</name>
    <name type="synonym">Buchnera asiatica</name>
    <dbReference type="NCBI Taxonomy" id="4170"/>
    <lineage>
        <taxon>Eukaryota</taxon>
        <taxon>Viridiplantae</taxon>
        <taxon>Streptophyta</taxon>
        <taxon>Embryophyta</taxon>
        <taxon>Tracheophyta</taxon>
        <taxon>Spermatophyta</taxon>
        <taxon>Magnoliopsida</taxon>
        <taxon>eudicotyledons</taxon>
        <taxon>Gunneridae</taxon>
        <taxon>Pentapetalae</taxon>
        <taxon>asterids</taxon>
        <taxon>lamiids</taxon>
        <taxon>Lamiales</taxon>
        <taxon>Orobanchaceae</taxon>
        <taxon>Buchnereae</taxon>
        <taxon>Striga</taxon>
    </lineage>
</organism>
<keyword evidence="4" id="KW-0804">Transcription</keyword>
<comment type="subcellular location">
    <subcellularLocation>
        <location evidence="1">Nucleus</location>
    </subcellularLocation>
</comment>
<comment type="caution">
    <text evidence="8">The sequence shown here is derived from an EMBL/GenBank/DDBJ whole genome shotgun (WGS) entry which is preliminary data.</text>
</comment>
<evidence type="ECO:0000256" key="6">
    <source>
        <dbReference type="SAM" id="MobiDB-lite"/>
    </source>
</evidence>
<dbReference type="PANTHER" id="PTHR11945">
    <property type="entry name" value="MADS BOX PROTEIN"/>
    <property type="match status" value="1"/>
</dbReference>
<dbReference type="Proteomes" id="UP000325081">
    <property type="component" value="Unassembled WGS sequence"/>
</dbReference>
<evidence type="ECO:0000256" key="5">
    <source>
        <dbReference type="ARBA" id="ARBA00023242"/>
    </source>
</evidence>
<dbReference type="FunFam" id="3.40.1810.10:FF:000006">
    <property type="entry name" value="Agamous-like MADS-box protein AGL62"/>
    <property type="match status" value="1"/>
</dbReference>
<dbReference type="CDD" id="cd00265">
    <property type="entry name" value="MADS_MEF2_like"/>
    <property type="match status" value="1"/>
</dbReference>
<sequence>MDSSQQNNPSINNNGPRKNKGRQKITIARIENETNRQVTFSKRRAGLFKKASELSTLCGAESAVVVFSPSGKAHSFGNPSVDAITNRFLSQVALGRPENNWTDMGPSNNPIMRHRIQELTNLEAQVEREKKQKKEAIKASRAQIGSPPDLDNLNYKQLKKLKKSATNLKRIFETKIKNVVTSNAGTGGGVLQGGSGVGFPSNPNMSGPTYGAPLVQNGSLSDYASLFDIGASSNPNVGFHNNVQGSGNQFFPDVMGTNNGFVDPFDPTLGSYGYTFSNPDEASSSGIMLPSFNYVFPNDVVSPGFRNEATRQEGDPTGTQGYREDQSQAHNFVFPSDVIPSCSGNEATRQGGVQSGTHGDDQDQSQAFNNYYEARAPRDMEARYAGLCAELEAERRRQEAIGAAAAAAGGEFWWDAAVDGMGVEDME</sequence>
<dbReference type="Gene3D" id="3.40.1810.10">
    <property type="entry name" value="Transcription factor, MADS-box"/>
    <property type="match status" value="1"/>
</dbReference>
<dbReference type="InterPro" id="IPR036879">
    <property type="entry name" value="TF_MADSbox_sf"/>
</dbReference>
<dbReference type="GO" id="GO:0005634">
    <property type="term" value="C:nucleus"/>
    <property type="evidence" value="ECO:0007669"/>
    <property type="project" value="UniProtKB-SubCell"/>
</dbReference>